<evidence type="ECO:0000313" key="8">
    <source>
        <dbReference type="Proteomes" id="UP000799778"/>
    </source>
</evidence>
<dbReference type="InterPro" id="IPR011701">
    <property type="entry name" value="MFS"/>
</dbReference>
<dbReference type="Gene3D" id="1.20.1250.20">
    <property type="entry name" value="MFS general substrate transporter like domains"/>
    <property type="match status" value="1"/>
</dbReference>
<dbReference type="EMBL" id="ML978067">
    <property type="protein sequence ID" value="KAF2019827.1"/>
    <property type="molecule type" value="Genomic_DNA"/>
</dbReference>
<organism evidence="7 8">
    <name type="scientific">Aaosphaeria arxii CBS 175.79</name>
    <dbReference type="NCBI Taxonomy" id="1450172"/>
    <lineage>
        <taxon>Eukaryota</taxon>
        <taxon>Fungi</taxon>
        <taxon>Dikarya</taxon>
        <taxon>Ascomycota</taxon>
        <taxon>Pezizomycotina</taxon>
        <taxon>Dothideomycetes</taxon>
        <taxon>Pleosporomycetidae</taxon>
        <taxon>Pleosporales</taxon>
        <taxon>Pleosporales incertae sedis</taxon>
        <taxon>Aaosphaeria</taxon>
    </lineage>
</organism>
<gene>
    <name evidence="7" type="ORF">BU24DRAFT_419439</name>
</gene>
<protein>
    <submittedName>
        <fullName evidence="7">Major facilitator superfamily transporter</fullName>
    </submittedName>
</protein>
<dbReference type="PROSITE" id="PS50850">
    <property type="entry name" value="MFS"/>
    <property type="match status" value="1"/>
</dbReference>
<dbReference type="Proteomes" id="UP000799778">
    <property type="component" value="Unassembled WGS sequence"/>
</dbReference>
<evidence type="ECO:0000256" key="3">
    <source>
        <dbReference type="ARBA" id="ARBA00022989"/>
    </source>
</evidence>
<dbReference type="RefSeq" id="XP_033388166.1">
    <property type="nucleotide sequence ID" value="XM_033527217.1"/>
</dbReference>
<dbReference type="InterPro" id="IPR036259">
    <property type="entry name" value="MFS_trans_sf"/>
</dbReference>
<accession>A0A6A5Y478</accession>
<feature type="transmembrane region" description="Helical" evidence="5">
    <location>
        <begin position="294"/>
        <end position="323"/>
    </location>
</feature>
<dbReference type="GO" id="GO:0022857">
    <property type="term" value="F:transmembrane transporter activity"/>
    <property type="evidence" value="ECO:0007669"/>
    <property type="project" value="InterPro"/>
</dbReference>
<evidence type="ECO:0000313" key="7">
    <source>
        <dbReference type="EMBL" id="KAF2019827.1"/>
    </source>
</evidence>
<keyword evidence="3 5" id="KW-1133">Transmembrane helix</keyword>
<dbReference type="PANTHER" id="PTHR23502">
    <property type="entry name" value="MAJOR FACILITATOR SUPERFAMILY"/>
    <property type="match status" value="1"/>
</dbReference>
<feature type="transmembrane region" description="Helical" evidence="5">
    <location>
        <begin position="372"/>
        <end position="397"/>
    </location>
</feature>
<evidence type="ECO:0000256" key="4">
    <source>
        <dbReference type="ARBA" id="ARBA00023136"/>
    </source>
</evidence>
<keyword evidence="2 5" id="KW-0812">Transmembrane</keyword>
<keyword evidence="4 5" id="KW-0472">Membrane</keyword>
<feature type="transmembrane region" description="Helical" evidence="5">
    <location>
        <begin position="57"/>
        <end position="75"/>
    </location>
</feature>
<evidence type="ECO:0000256" key="1">
    <source>
        <dbReference type="ARBA" id="ARBA00004141"/>
    </source>
</evidence>
<feature type="transmembrane region" description="Helical" evidence="5">
    <location>
        <begin position="403"/>
        <end position="425"/>
    </location>
</feature>
<dbReference type="AlphaFoldDB" id="A0A6A5Y478"/>
<feature type="transmembrane region" description="Helical" evidence="5">
    <location>
        <begin position="329"/>
        <end position="351"/>
    </location>
</feature>
<dbReference type="GeneID" id="54284614"/>
<feature type="transmembrane region" description="Helical" evidence="5">
    <location>
        <begin position="462"/>
        <end position="484"/>
    </location>
</feature>
<name>A0A6A5Y478_9PLEO</name>
<feature type="transmembrane region" description="Helical" evidence="5">
    <location>
        <begin position="437"/>
        <end position="456"/>
    </location>
</feature>
<feature type="transmembrane region" description="Helical" evidence="5">
    <location>
        <begin position="184"/>
        <end position="208"/>
    </location>
</feature>
<feature type="domain" description="Major facilitator superfamily (MFS) profile" evidence="6">
    <location>
        <begin position="59"/>
        <end position="486"/>
    </location>
</feature>
<dbReference type="OrthoDB" id="2585655at2759"/>
<reference evidence="7" key="1">
    <citation type="journal article" date="2020" name="Stud. Mycol.">
        <title>101 Dothideomycetes genomes: a test case for predicting lifestyles and emergence of pathogens.</title>
        <authorList>
            <person name="Haridas S."/>
            <person name="Albert R."/>
            <person name="Binder M."/>
            <person name="Bloem J."/>
            <person name="Labutti K."/>
            <person name="Salamov A."/>
            <person name="Andreopoulos B."/>
            <person name="Baker S."/>
            <person name="Barry K."/>
            <person name="Bills G."/>
            <person name="Bluhm B."/>
            <person name="Cannon C."/>
            <person name="Castanera R."/>
            <person name="Culley D."/>
            <person name="Daum C."/>
            <person name="Ezra D."/>
            <person name="Gonzalez J."/>
            <person name="Henrissat B."/>
            <person name="Kuo A."/>
            <person name="Liang C."/>
            <person name="Lipzen A."/>
            <person name="Lutzoni F."/>
            <person name="Magnuson J."/>
            <person name="Mondo S."/>
            <person name="Nolan M."/>
            <person name="Ohm R."/>
            <person name="Pangilinan J."/>
            <person name="Park H.-J."/>
            <person name="Ramirez L."/>
            <person name="Alfaro M."/>
            <person name="Sun H."/>
            <person name="Tritt A."/>
            <person name="Yoshinaga Y."/>
            <person name="Zwiers L.-H."/>
            <person name="Turgeon B."/>
            <person name="Goodwin S."/>
            <person name="Spatafora J."/>
            <person name="Crous P."/>
            <person name="Grigoriev I."/>
        </authorList>
    </citation>
    <scope>NUCLEOTIDE SEQUENCE</scope>
    <source>
        <strain evidence="7">CBS 175.79</strain>
    </source>
</reference>
<evidence type="ECO:0000256" key="2">
    <source>
        <dbReference type="ARBA" id="ARBA00022692"/>
    </source>
</evidence>
<feature type="transmembrane region" description="Helical" evidence="5">
    <location>
        <begin position="151"/>
        <end position="172"/>
    </location>
</feature>
<dbReference type="Pfam" id="PF07690">
    <property type="entry name" value="MFS_1"/>
    <property type="match status" value="1"/>
</dbReference>
<dbReference type="InterPro" id="IPR020846">
    <property type="entry name" value="MFS_dom"/>
</dbReference>
<sequence>MATPFTTKTDLEQTTSATPSSIHVAQNLRLDPYGIPLSPTPASDQKDPLNWSAGRKYVLFAVACYSTFLCTYLTTSPVATFPQLEEQFGGSYSQVSWTLAVPSLGLAIGPLLFSSFADIYGRRPVLIASSVLTMIVTGCTTIKNISYPGYMVFRFLQGLTAGPRVVVSAVIIRDIFFEHQRGFAVGVWVMSMDLGGVIAGVISGFTALANQYWAGYHVVIAFAIPLCYEMFFMRETLYPRQLILDREQAQQDISDIKRTTDIRFWHITKIPGVNHPPAYQNIIHFFKLLEHPRLLCAILPFVFLLYWWIMSLLTMVPAAYATYSVQAQGLMFLGLAIGLIGAELLISGRLSDVIVSRLALRNNGVRTPEMRLYLGYPAIVLGAVGLVVWGCAIDYAWHWVVGQVGFVVFAAGWQMCNTAVSAYVFDCYTEHIIEIMPFYTFFYNLSAFIEPWFINYWVESVGYTWCFATQALIALLLIPVFVALQRWGPLLAKKLELD</sequence>
<proteinExistence type="predicted"/>
<comment type="subcellular location">
    <subcellularLocation>
        <location evidence="1">Membrane</location>
        <topology evidence="1">Multi-pass membrane protein</topology>
    </subcellularLocation>
</comment>
<evidence type="ECO:0000259" key="6">
    <source>
        <dbReference type="PROSITE" id="PS50850"/>
    </source>
</evidence>
<feature type="transmembrane region" description="Helical" evidence="5">
    <location>
        <begin position="125"/>
        <end position="145"/>
    </location>
</feature>
<evidence type="ECO:0000256" key="5">
    <source>
        <dbReference type="SAM" id="Phobius"/>
    </source>
</evidence>
<dbReference type="SUPFAM" id="SSF103473">
    <property type="entry name" value="MFS general substrate transporter"/>
    <property type="match status" value="1"/>
</dbReference>
<feature type="transmembrane region" description="Helical" evidence="5">
    <location>
        <begin position="214"/>
        <end position="232"/>
    </location>
</feature>
<dbReference type="GO" id="GO:0005886">
    <property type="term" value="C:plasma membrane"/>
    <property type="evidence" value="ECO:0007669"/>
    <property type="project" value="TreeGrafter"/>
</dbReference>
<keyword evidence="8" id="KW-1185">Reference proteome</keyword>
<dbReference type="PANTHER" id="PTHR23502:SF139">
    <property type="entry name" value="MAJOR FACILITATOR SUPERFAMILY (MFS) PROFILE DOMAIN-CONTAINING PROTEIN-RELATED"/>
    <property type="match status" value="1"/>
</dbReference>
<feature type="transmembrane region" description="Helical" evidence="5">
    <location>
        <begin position="95"/>
        <end position="113"/>
    </location>
</feature>